<comment type="caution">
    <text evidence="4">The sequence shown here is derived from an EMBL/GenBank/DDBJ whole genome shotgun (WGS) entry which is preliminary data.</text>
</comment>
<evidence type="ECO:0000259" key="2">
    <source>
        <dbReference type="Pfam" id="PF13456"/>
    </source>
</evidence>
<keyword evidence="5" id="KW-1185">Reference proteome</keyword>
<dbReference type="CDD" id="cd06222">
    <property type="entry name" value="RNase_H_like"/>
    <property type="match status" value="1"/>
</dbReference>
<accession>A0A8T2A7B2</accession>
<dbReference type="Proteomes" id="UP000694240">
    <property type="component" value="Chromosome 9"/>
</dbReference>
<protein>
    <submittedName>
        <fullName evidence="4">Ribonuclease H-like superfamily</fullName>
    </submittedName>
</protein>
<gene>
    <name evidence="4" type="ORF">ISN45_Aa04g006620</name>
</gene>
<dbReference type="PANTHER" id="PTHR33116">
    <property type="entry name" value="REVERSE TRANSCRIPTASE ZINC-BINDING DOMAIN-CONTAINING PROTEIN-RELATED-RELATED"/>
    <property type="match status" value="1"/>
</dbReference>
<dbReference type="EMBL" id="JAEFBK010000009">
    <property type="protein sequence ID" value="KAG7567824.1"/>
    <property type="molecule type" value="Genomic_DNA"/>
</dbReference>
<dbReference type="GO" id="GO:0004523">
    <property type="term" value="F:RNA-DNA hybrid ribonuclease activity"/>
    <property type="evidence" value="ECO:0007669"/>
    <property type="project" value="InterPro"/>
</dbReference>
<dbReference type="Pfam" id="PF13456">
    <property type="entry name" value="RVT_3"/>
    <property type="match status" value="1"/>
</dbReference>
<dbReference type="InterPro" id="IPR044730">
    <property type="entry name" value="RNase_H-like_dom_plant"/>
</dbReference>
<dbReference type="AlphaFoldDB" id="A0A8T2A7B2"/>
<name>A0A8T2A7B2_9BRAS</name>
<dbReference type="GO" id="GO:0003676">
    <property type="term" value="F:nucleic acid binding"/>
    <property type="evidence" value="ECO:0007669"/>
    <property type="project" value="InterPro"/>
</dbReference>
<dbReference type="PANTHER" id="PTHR33116:SF86">
    <property type="entry name" value="REVERSE TRANSCRIPTASE DOMAIN-CONTAINING PROTEIN"/>
    <property type="match status" value="1"/>
</dbReference>
<evidence type="ECO:0000313" key="4">
    <source>
        <dbReference type="EMBL" id="KAG7567824.1"/>
    </source>
</evidence>
<evidence type="ECO:0000259" key="3">
    <source>
        <dbReference type="Pfam" id="PF13966"/>
    </source>
</evidence>
<evidence type="ECO:0000256" key="1">
    <source>
        <dbReference type="SAM" id="Coils"/>
    </source>
</evidence>
<dbReference type="InterPro" id="IPR026960">
    <property type="entry name" value="RVT-Znf"/>
</dbReference>
<reference evidence="4 5" key="1">
    <citation type="submission" date="2020-12" db="EMBL/GenBank/DDBJ databases">
        <title>Concerted genomic and epigenomic changes stabilize Arabidopsis allopolyploids.</title>
        <authorList>
            <person name="Chen Z."/>
        </authorList>
    </citation>
    <scope>NUCLEOTIDE SEQUENCE [LARGE SCALE GENOMIC DNA]</scope>
    <source>
        <strain evidence="4">Allo738</strain>
        <tissue evidence="4">Leaf</tissue>
    </source>
</reference>
<proteinExistence type="predicted"/>
<feature type="domain" description="RNase H type-1" evidence="2">
    <location>
        <begin position="807"/>
        <end position="927"/>
    </location>
</feature>
<evidence type="ECO:0000313" key="5">
    <source>
        <dbReference type="Proteomes" id="UP000694240"/>
    </source>
</evidence>
<sequence length="938" mass="105879">MSQCDFYDLNYTGNFLSWRGYRHSHLVKCRLDRAVANSSWAEAYPSGRSEYLWFEGSDHRPIVISFDPIKNKQKGLFRFDRRLRDNEEVKQLVSTAWNLSTSDSVENRMTKCRQAIIQWNREKQSNSQKQINELRQKLEDAMSSNSSTTNQITTINNDLLLAYQAEEEFWRQRSRQLWLALGDGNSGYFHAATKGRKAVNNIAVLEDDNAVTTFEEEGIEKVISEYYQNLFTSQEGDRLTTVNEALNPCISQEVNDSLIKLPTTKEIKKACFAIHPDKAPGPDGFSASFFQANWATVGDHIVSEIQAFFSSGSLPNDNMFFCRSDPESCQELVSILHKYESASGQKINAQKSPTATKARVKKDLQIQLEGGKGKYLGLPELFGRKKKDLFTSIIDKIKQRALSWSSRFLSTAGKMVMLKSVHSAMPTYTMTCFKIPTSLCKHIQSALTRFWWDANMEKKKMAWISWERMTKSVKNGGLGFRDLQKFNDALLAKVSWRIITNPSCLLSRVLLGKYCHSSSFLDSPTPKSASHGWRSICIGRDLLKPHLGKLLGTGDNTPLWKEPWLSLSTPTTPFGPATKASQHLMVSHLRHPTTLDWNTERIRIYTVKSGYYEALNEEDKVRTATQSLDTYDWKSKLWKIKCSPKVKLLLWKALQNALPVGEILKSRTIVDSACCIHCEADEETLCHLFFTCPFAKKVWDNIPCKVSLDTNQVSSFRAGFEASKLLTCLPSIGLGDGPLSPWILWSIWTTRNKKLFNDRILQPMDVITQAITQAKEWNVAQEKKAPTQVTGTTPAPRDADPRSVICNSDAAWNTNYQAGLGWILTDRQGFTIHQGSNSMASVNSPLQAEALALLLAMKQARNLGFKHLIFASDSAQLVKALNSEIQFKELHGIHFDILDLSLSFDALSFRFVPRTENLVADSLAKKALSSVVMGQAQD</sequence>
<keyword evidence="1" id="KW-0175">Coiled coil</keyword>
<dbReference type="InterPro" id="IPR002156">
    <property type="entry name" value="RNaseH_domain"/>
</dbReference>
<organism evidence="4 5">
    <name type="scientific">Arabidopsis thaliana x Arabidopsis arenosa</name>
    <dbReference type="NCBI Taxonomy" id="1240361"/>
    <lineage>
        <taxon>Eukaryota</taxon>
        <taxon>Viridiplantae</taxon>
        <taxon>Streptophyta</taxon>
        <taxon>Embryophyta</taxon>
        <taxon>Tracheophyta</taxon>
        <taxon>Spermatophyta</taxon>
        <taxon>Magnoliopsida</taxon>
        <taxon>eudicotyledons</taxon>
        <taxon>Gunneridae</taxon>
        <taxon>Pentapetalae</taxon>
        <taxon>rosids</taxon>
        <taxon>malvids</taxon>
        <taxon>Brassicales</taxon>
        <taxon>Brassicaceae</taxon>
        <taxon>Camelineae</taxon>
        <taxon>Arabidopsis</taxon>
    </lineage>
</organism>
<dbReference type="Pfam" id="PF13966">
    <property type="entry name" value="zf-RVT"/>
    <property type="match status" value="1"/>
</dbReference>
<feature type="domain" description="Reverse transcriptase zinc-binding" evidence="3">
    <location>
        <begin position="605"/>
        <end position="699"/>
    </location>
</feature>
<feature type="coiled-coil region" evidence="1">
    <location>
        <begin position="124"/>
        <end position="151"/>
    </location>
</feature>